<evidence type="ECO:0000259" key="2">
    <source>
        <dbReference type="Pfam" id="PF26353"/>
    </source>
</evidence>
<gene>
    <name evidence="3" type="ORF">BSK56_19730</name>
</gene>
<feature type="chain" id="PRO_5047544769" description="YhfM-like domain-containing protein" evidence="1">
    <location>
        <begin position="29"/>
        <end position="292"/>
    </location>
</feature>
<accession>A0ABX3H4L5</accession>
<comment type="caution">
    <text evidence="3">The sequence shown here is derived from an EMBL/GenBank/DDBJ whole genome shotgun (WGS) entry which is preliminary data.</text>
</comment>
<evidence type="ECO:0000256" key="1">
    <source>
        <dbReference type="SAM" id="SignalP"/>
    </source>
</evidence>
<dbReference type="Proteomes" id="UP000187412">
    <property type="component" value="Unassembled WGS sequence"/>
</dbReference>
<keyword evidence="1" id="KW-0732">Signal</keyword>
<reference evidence="3 4" key="1">
    <citation type="submission" date="2016-10" db="EMBL/GenBank/DDBJ databases">
        <title>Paenibacillus species isolates.</title>
        <authorList>
            <person name="Beno S.M."/>
        </authorList>
    </citation>
    <scope>NUCLEOTIDE SEQUENCE [LARGE SCALE GENOMIC DNA]</scope>
    <source>
        <strain evidence="3 4">FSL H7-0744</strain>
    </source>
</reference>
<proteinExistence type="predicted"/>
<feature type="domain" description="YhfM-like" evidence="2">
    <location>
        <begin position="207"/>
        <end position="291"/>
    </location>
</feature>
<feature type="signal peptide" evidence="1">
    <location>
        <begin position="1"/>
        <end position="28"/>
    </location>
</feature>
<protein>
    <recommendedName>
        <fullName evidence="2">YhfM-like domain-containing protein</fullName>
    </recommendedName>
</protein>
<sequence length="292" mass="32276">MLVSKKIMMVLILSVVTLGGCSSSPSTALEEQGSSTAAPAVQQSYDLSTLHMDLPANWGLDTSDPKVYVIKDEQGEARGEVSASEFVENFDFNKMVMPNHSSLTSEEELDIPMGTSRLLTLDADNGSAASGLTGTHDTYYAVIPHKEEIIYLLNFSNNDKAAETKQEFIGILTSLRIKDTRIKSIRLECADLCKEGTDKSGPFTEKNYTDEDELEVFANALNKAVKMNGELNYVTYFLMHISYLDGTQKKYVLNISNSEQEGLTGLLVDTEDSGQGYEIPERNHNELRALIF</sequence>
<dbReference type="EMBL" id="MPTB01000026">
    <property type="protein sequence ID" value="OMD45354.1"/>
    <property type="molecule type" value="Genomic_DNA"/>
</dbReference>
<dbReference type="PROSITE" id="PS51257">
    <property type="entry name" value="PROKAR_LIPOPROTEIN"/>
    <property type="match status" value="1"/>
</dbReference>
<dbReference type="RefSeq" id="WP_076112421.1">
    <property type="nucleotide sequence ID" value="NZ_MPTB01000026.1"/>
</dbReference>
<keyword evidence="4" id="KW-1185">Reference proteome</keyword>
<evidence type="ECO:0000313" key="3">
    <source>
        <dbReference type="EMBL" id="OMD45354.1"/>
    </source>
</evidence>
<evidence type="ECO:0000313" key="4">
    <source>
        <dbReference type="Proteomes" id="UP000187412"/>
    </source>
</evidence>
<dbReference type="InterPro" id="IPR058780">
    <property type="entry name" value="YhfM-like_dom"/>
</dbReference>
<organism evidence="3 4">
    <name type="scientific">Paenibacillus borealis</name>
    <dbReference type="NCBI Taxonomy" id="160799"/>
    <lineage>
        <taxon>Bacteria</taxon>
        <taxon>Bacillati</taxon>
        <taxon>Bacillota</taxon>
        <taxon>Bacilli</taxon>
        <taxon>Bacillales</taxon>
        <taxon>Paenibacillaceae</taxon>
        <taxon>Paenibacillus</taxon>
    </lineage>
</organism>
<name>A0ABX3H4L5_PAEBO</name>
<dbReference type="Pfam" id="PF26353">
    <property type="entry name" value="YhfM"/>
    <property type="match status" value="1"/>
</dbReference>